<evidence type="ECO:0000313" key="13">
    <source>
        <dbReference type="Proteomes" id="UP001141183"/>
    </source>
</evidence>
<evidence type="ECO:0000256" key="2">
    <source>
        <dbReference type="ARBA" id="ARBA00022448"/>
    </source>
</evidence>
<evidence type="ECO:0000259" key="11">
    <source>
        <dbReference type="Pfam" id="PF13407"/>
    </source>
</evidence>
<dbReference type="PANTHER" id="PTHR30036">
    <property type="entry name" value="D-XYLOSE-BINDING PERIPLASMIC PROTEIN"/>
    <property type="match status" value="1"/>
</dbReference>
<accession>A0A9X3XLZ0</accession>
<dbReference type="PANTHER" id="PTHR30036:SF2">
    <property type="entry name" value="D-GALACTOSE_METHYL-GALACTOSIDE BINDING PERIPLASMIC PROTEIN MGLB"/>
    <property type="match status" value="1"/>
</dbReference>
<feature type="chain" id="PRO_5040924290" description="D-galactose/methyl-galactoside binding periplasmic protein MglB" evidence="10">
    <location>
        <begin position="22"/>
        <end position="348"/>
    </location>
</feature>
<name>A0A9X3XLZ0_9CLOT</name>
<keyword evidence="3" id="KW-0762">Sugar transport</keyword>
<evidence type="ECO:0000256" key="10">
    <source>
        <dbReference type="SAM" id="SignalP"/>
    </source>
</evidence>
<sequence>MKKVKKLLTMAMATVMVTASLVGCGGNSGGSNGGDTSKGDKVKVGVCLYKFDDTYISTVRQSLEKIQSENPDKVEFTFYDGKGDQATQNDSIDTLLQKDVDLLLVNLVDTGAAPTVIDKIKTAEKPVVLFNREPSADSIKAYDKSIFVGTNAKEAGVMQGEILSKVWEKDKAAIDKNGDGVLQYVMLKGEPDNPEAVARTQYSVSTLNDKGVKTEELALQVCNWDQALAQNATEAWFSKFGDKIEAVIANNDGMAQGAIAALQAQGYNNGDAAKTIPVVGVDATAAAQDLIGKGFMLGSVLQDAEGMAKALYETGMNLAGGKSAVEGTSYKFDDTGVAVRIPYQEYVK</sequence>
<keyword evidence="13" id="KW-1185">Reference proteome</keyword>
<evidence type="ECO:0000256" key="6">
    <source>
        <dbReference type="ARBA" id="ARBA00022764"/>
    </source>
</evidence>
<dbReference type="AlphaFoldDB" id="A0A9X3XLZ0"/>
<dbReference type="InterPro" id="IPR050555">
    <property type="entry name" value="Bact_Solute-Bind_Prot2"/>
</dbReference>
<feature type="domain" description="Periplasmic binding protein" evidence="11">
    <location>
        <begin position="44"/>
        <end position="322"/>
    </location>
</feature>
<evidence type="ECO:0000256" key="4">
    <source>
        <dbReference type="ARBA" id="ARBA00022723"/>
    </source>
</evidence>
<dbReference type="EMBL" id="JAMRYU010000023">
    <property type="protein sequence ID" value="MDC4242035.1"/>
    <property type="molecule type" value="Genomic_DNA"/>
</dbReference>
<dbReference type="CDD" id="cd01539">
    <property type="entry name" value="PBP1_GGBP"/>
    <property type="match status" value="1"/>
</dbReference>
<dbReference type="Gene3D" id="3.40.50.2300">
    <property type="match status" value="2"/>
</dbReference>
<keyword evidence="2" id="KW-0813">Transport</keyword>
<comment type="subunit">
    <text evidence="8">The ABC transporter complex is composed of one ATP-binding protein (MglA), two transmembrane proteins (MglC) and a solute-binding protein (MglB).</text>
</comment>
<reference evidence="12" key="1">
    <citation type="submission" date="2022-05" db="EMBL/GenBank/DDBJ databases">
        <title>Draft genome sequence of Clostridium tertium strain CP3 isolated from Peru.</title>
        <authorList>
            <person name="Hurtado R."/>
            <person name="Lima L."/>
            <person name="Sousa T."/>
            <person name="Jaiswal A.K."/>
            <person name="Tiwari S."/>
            <person name="Maturrano L."/>
            <person name="Brenig B."/>
            <person name="Azevedo V."/>
        </authorList>
    </citation>
    <scope>NUCLEOTIDE SEQUENCE</scope>
    <source>
        <strain evidence="12">CP3</strain>
    </source>
</reference>
<dbReference type="GO" id="GO:0030288">
    <property type="term" value="C:outer membrane-bounded periplasmic space"/>
    <property type="evidence" value="ECO:0007669"/>
    <property type="project" value="TreeGrafter"/>
</dbReference>
<gene>
    <name evidence="12" type="ORF">NE398_18020</name>
</gene>
<evidence type="ECO:0000256" key="3">
    <source>
        <dbReference type="ARBA" id="ARBA00022597"/>
    </source>
</evidence>
<dbReference type="Pfam" id="PF13407">
    <property type="entry name" value="Peripla_BP_4"/>
    <property type="match status" value="1"/>
</dbReference>
<evidence type="ECO:0000256" key="1">
    <source>
        <dbReference type="ARBA" id="ARBA00004196"/>
    </source>
</evidence>
<evidence type="ECO:0000256" key="5">
    <source>
        <dbReference type="ARBA" id="ARBA00022729"/>
    </source>
</evidence>
<keyword evidence="4" id="KW-0479">Metal-binding</keyword>
<dbReference type="SUPFAM" id="SSF53822">
    <property type="entry name" value="Periplasmic binding protein-like I"/>
    <property type="match status" value="1"/>
</dbReference>
<proteinExistence type="predicted"/>
<dbReference type="InterPro" id="IPR025997">
    <property type="entry name" value="SBP_2_dom"/>
</dbReference>
<dbReference type="InterPro" id="IPR028082">
    <property type="entry name" value="Peripla_BP_I"/>
</dbReference>
<comment type="subcellular location">
    <subcellularLocation>
        <location evidence="1">Cell envelope</location>
    </subcellularLocation>
</comment>
<evidence type="ECO:0000256" key="8">
    <source>
        <dbReference type="ARBA" id="ARBA00034323"/>
    </source>
</evidence>
<dbReference type="InterPro" id="IPR044085">
    <property type="entry name" value="MglB-like_PBP1"/>
</dbReference>
<evidence type="ECO:0000313" key="12">
    <source>
        <dbReference type="EMBL" id="MDC4242035.1"/>
    </source>
</evidence>
<evidence type="ECO:0000256" key="9">
    <source>
        <dbReference type="ARBA" id="ARBA00034344"/>
    </source>
</evidence>
<keyword evidence="5 10" id="KW-0732">Signal</keyword>
<dbReference type="GO" id="GO:0030246">
    <property type="term" value="F:carbohydrate binding"/>
    <property type="evidence" value="ECO:0007669"/>
    <property type="project" value="InterPro"/>
</dbReference>
<protein>
    <recommendedName>
        <fullName evidence="9">D-galactose/methyl-galactoside binding periplasmic protein MglB</fullName>
    </recommendedName>
</protein>
<evidence type="ECO:0000256" key="7">
    <source>
        <dbReference type="ARBA" id="ARBA00022837"/>
    </source>
</evidence>
<keyword evidence="7" id="KW-0106">Calcium</keyword>
<dbReference type="Proteomes" id="UP001141183">
    <property type="component" value="Unassembled WGS sequence"/>
</dbReference>
<dbReference type="GO" id="GO:0046872">
    <property type="term" value="F:metal ion binding"/>
    <property type="evidence" value="ECO:0007669"/>
    <property type="project" value="UniProtKB-KW"/>
</dbReference>
<dbReference type="RefSeq" id="WP_272470676.1">
    <property type="nucleotide sequence ID" value="NZ_JAMRYU010000023.1"/>
</dbReference>
<dbReference type="PROSITE" id="PS51257">
    <property type="entry name" value="PROKAR_LIPOPROTEIN"/>
    <property type="match status" value="1"/>
</dbReference>
<feature type="signal peptide" evidence="10">
    <location>
        <begin position="1"/>
        <end position="21"/>
    </location>
</feature>
<organism evidence="12 13">
    <name type="scientific">Clostridium tertium</name>
    <dbReference type="NCBI Taxonomy" id="1559"/>
    <lineage>
        <taxon>Bacteria</taxon>
        <taxon>Bacillati</taxon>
        <taxon>Bacillota</taxon>
        <taxon>Clostridia</taxon>
        <taxon>Eubacteriales</taxon>
        <taxon>Clostridiaceae</taxon>
        <taxon>Clostridium</taxon>
    </lineage>
</organism>
<keyword evidence="6" id="KW-0574">Periplasm</keyword>
<comment type="caution">
    <text evidence="12">The sequence shown here is derived from an EMBL/GenBank/DDBJ whole genome shotgun (WGS) entry which is preliminary data.</text>
</comment>